<dbReference type="OrthoDB" id="4637980at2"/>
<accession>A0A401ZCV2</accession>
<proteinExistence type="predicted"/>
<name>A0A401ZCV2_9CHLR</name>
<dbReference type="Proteomes" id="UP000287224">
    <property type="component" value="Unassembled WGS sequence"/>
</dbReference>
<sequence>MRELFMVKRTSLIAGLIMALAVWATTVGLGLNIGIVGAASVVSRSNTGTAAVAFHNHCYTQITPMWGPHKHKCPQGMPPPWGPQGALVTPLTTNNRGCDFEPAEPSGTGSGTGFAIINTTGSGRLILNVVLMNATPNTTYNVRLIQTPTSSTNDCGSFLTGETTLTTNNQGNGHVNYQEPILPGAHDAFGVLNNANPALAGTDFYTTQQELFF</sequence>
<dbReference type="EMBL" id="BIFQ01000001">
    <property type="protein sequence ID" value="GCE04720.1"/>
    <property type="molecule type" value="Genomic_DNA"/>
</dbReference>
<evidence type="ECO:0000313" key="1">
    <source>
        <dbReference type="EMBL" id="GCE04720.1"/>
    </source>
</evidence>
<dbReference type="RefSeq" id="WP_126595840.1">
    <property type="nucleotide sequence ID" value="NZ_BIFQ01000001.1"/>
</dbReference>
<dbReference type="AlphaFoldDB" id="A0A401ZCV2"/>
<gene>
    <name evidence="1" type="ORF">KDAU_20490</name>
</gene>
<keyword evidence="2" id="KW-1185">Reference proteome</keyword>
<evidence type="ECO:0000313" key="2">
    <source>
        <dbReference type="Proteomes" id="UP000287224"/>
    </source>
</evidence>
<comment type="caution">
    <text evidence="1">The sequence shown here is derived from an EMBL/GenBank/DDBJ whole genome shotgun (WGS) entry which is preliminary data.</text>
</comment>
<organism evidence="1 2">
    <name type="scientific">Dictyobacter aurantiacus</name>
    <dbReference type="NCBI Taxonomy" id="1936993"/>
    <lineage>
        <taxon>Bacteria</taxon>
        <taxon>Bacillati</taxon>
        <taxon>Chloroflexota</taxon>
        <taxon>Ktedonobacteria</taxon>
        <taxon>Ktedonobacterales</taxon>
        <taxon>Dictyobacteraceae</taxon>
        <taxon>Dictyobacter</taxon>
    </lineage>
</organism>
<reference evidence="2" key="1">
    <citation type="submission" date="2018-12" db="EMBL/GenBank/DDBJ databases">
        <title>Tengunoibacter tsumagoiensis gen. nov., sp. nov., Dictyobacter kobayashii sp. nov., D. alpinus sp. nov., and D. joshuensis sp. nov. and description of Dictyobacteraceae fam. nov. within the order Ktedonobacterales isolated from Tengu-no-mugimeshi.</title>
        <authorList>
            <person name="Wang C.M."/>
            <person name="Zheng Y."/>
            <person name="Sakai Y."/>
            <person name="Toyoda A."/>
            <person name="Minakuchi Y."/>
            <person name="Abe K."/>
            <person name="Yokota A."/>
            <person name="Yabe S."/>
        </authorList>
    </citation>
    <scope>NUCLEOTIDE SEQUENCE [LARGE SCALE GENOMIC DNA]</scope>
    <source>
        <strain evidence="2">S-27</strain>
    </source>
</reference>
<protein>
    <submittedName>
        <fullName evidence="1">Uncharacterized protein</fullName>
    </submittedName>
</protein>